<keyword evidence="4" id="KW-1185">Reference proteome</keyword>
<feature type="compositionally biased region" description="Basic and acidic residues" evidence="1">
    <location>
        <begin position="357"/>
        <end position="366"/>
    </location>
</feature>
<protein>
    <submittedName>
        <fullName evidence="3">AAA family ATPase</fullName>
    </submittedName>
</protein>
<dbReference type="InterPro" id="IPR049945">
    <property type="entry name" value="AAA_22"/>
</dbReference>
<dbReference type="InterPro" id="IPR027417">
    <property type="entry name" value="P-loop_NTPase"/>
</dbReference>
<organism evidence="3 4">
    <name type="scientific">Plectonema cf. radiosum LEGE 06105</name>
    <dbReference type="NCBI Taxonomy" id="945769"/>
    <lineage>
        <taxon>Bacteria</taxon>
        <taxon>Bacillati</taxon>
        <taxon>Cyanobacteriota</taxon>
        <taxon>Cyanophyceae</taxon>
        <taxon>Oscillatoriophycideae</taxon>
        <taxon>Oscillatoriales</taxon>
        <taxon>Microcoleaceae</taxon>
        <taxon>Plectonema</taxon>
    </lineage>
</organism>
<proteinExistence type="predicted"/>
<dbReference type="GO" id="GO:0016887">
    <property type="term" value="F:ATP hydrolysis activity"/>
    <property type="evidence" value="ECO:0007669"/>
    <property type="project" value="InterPro"/>
</dbReference>
<dbReference type="Proteomes" id="UP000620559">
    <property type="component" value="Unassembled WGS sequence"/>
</dbReference>
<reference evidence="3" key="1">
    <citation type="submission" date="2020-10" db="EMBL/GenBank/DDBJ databases">
        <authorList>
            <person name="Castelo-Branco R."/>
            <person name="Eusebio N."/>
            <person name="Adriana R."/>
            <person name="Vieira A."/>
            <person name="Brugerolle De Fraissinette N."/>
            <person name="Rezende De Castro R."/>
            <person name="Schneider M.P."/>
            <person name="Vasconcelos V."/>
            <person name="Leao P.N."/>
        </authorList>
    </citation>
    <scope>NUCLEOTIDE SEQUENCE</scope>
    <source>
        <strain evidence="3">LEGE 06105</strain>
    </source>
</reference>
<dbReference type="Pfam" id="PF13401">
    <property type="entry name" value="AAA_22"/>
    <property type="match status" value="1"/>
</dbReference>
<accession>A0A8J7JWS5</accession>
<gene>
    <name evidence="3" type="ORF">IQ247_25360</name>
</gene>
<sequence>MAHPYMDMAFETLKPIINDCGDSRIIFIVGPTGVGKTKLRLLIEQWIIESSLPLLKTNFGYIPVASIEARLFSGGLFNFKDHLKRCLYALAEAPELIEHKINYGTSGVYHNKYGQLIIKPSILETELGWALEQALKQRKPKIFFIDEAHHLLAVASGRKLTDVPEAIKSLANITQVLHGLIGTYDLLTLHDIGDQLSRRSIYVHLPRYNAEFTEDREIWHSVIWNFQCQIPTSEPPDFLSHWEYLYSRSLGCVGILKNWSRNALGEALNENASTVTLKHLEKRALSVGQCRNILKHIKQGEARYAEIEGKIEELYQDLGLRSPPIFRQNYRLKSETKSQQIEPKKRKKSVGTRKPRRDSIGRDNAV</sequence>
<evidence type="ECO:0000313" key="4">
    <source>
        <dbReference type="Proteomes" id="UP000620559"/>
    </source>
</evidence>
<name>A0A8J7JWS5_9CYAN</name>
<feature type="domain" description="ORC1/DEAH AAA+ ATPase" evidence="2">
    <location>
        <begin position="23"/>
        <end position="187"/>
    </location>
</feature>
<evidence type="ECO:0000259" key="2">
    <source>
        <dbReference type="Pfam" id="PF13401"/>
    </source>
</evidence>
<evidence type="ECO:0000256" key="1">
    <source>
        <dbReference type="SAM" id="MobiDB-lite"/>
    </source>
</evidence>
<dbReference type="Gene3D" id="3.40.50.300">
    <property type="entry name" value="P-loop containing nucleotide triphosphate hydrolases"/>
    <property type="match status" value="1"/>
</dbReference>
<feature type="compositionally biased region" description="Basic residues" evidence="1">
    <location>
        <begin position="344"/>
        <end position="356"/>
    </location>
</feature>
<feature type="region of interest" description="Disordered" evidence="1">
    <location>
        <begin position="334"/>
        <end position="366"/>
    </location>
</feature>
<dbReference type="EMBL" id="JADEWL010000128">
    <property type="protein sequence ID" value="MBE9215950.1"/>
    <property type="molecule type" value="Genomic_DNA"/>
</dbReference>
<dbReference type="SUPFAM" id="SSF52540">
    <property type="entry name" value="P-loop containing nucleoside triphosphate hydrolases"/>
    <property type="match status" value="1"/>
</dbReference>
<dbReference type="AlphaFoldDB" id="A0A8J7JWS5"/>
<evidence type="ECO:0000313" key="3">
    <source>
        <dbReference type="EMBL" id="MBE9215950.1"/>
    </source>
</evidence>
<comment type="caution">
    <text evidence="3">The sequence shown here is derived from an EMBL/GenBank/DDBJ whole genome shotgun (WGS) entry which is preliminary data.</text>
</comment>